<dbReference type="EMBL" id="BLAX01000001">
    <property type="protein sequence ID" value="GET34905.1"/>
    <property type="molecule type" value="Genomic_DNA"/>
</dbReference>
<dbReference type="Pfam" id="PF04542">
    <property type="entry name" value="Sigma70_r2"/>
    <property type="match status" value="1"/>
</dbReference>
<dbReference type="InterPro" id="IPR014284">
    <property type="entry name" value="RNA_pol_sigma-70_dom"/>
</dbReference>
<dbReference type="SUPFAM" id="SSF88946">
    <property type="entry name" value="Sigma2 domain of RNA polymerase sigma factors"/>
    <property type="match status" value="1"/>
</dbReference>
<dbReference type="InterPro" id="IPR036388">
    <property type="entry name" value="WH-like_DNA-bd_sf"/>
</dbReference>
<dbReference type="Pfam" id="PF08281">
    <property type="entry name" value="Sigma70_r4_2"/>
    <property type="match status" value="1"/>
</dbReference>
<dbReference type="Gene3D" id="1.10.1740.10">
    <property type="match status" value="1"/>
</dbReference>
<protein>
    <submittedName>
        <fullName evidence="7">DNA-directed RNA polymerase sigma-70 factor</fullName>
    </submittedName>
</protein>
<keyword evidence="2" id="KW-0805">Transcription regulation</keyword>
<evidence type="ECO:0000259" key="5">
    <source>
        <dbReference type="Pfam" id="PF04542"/>
    </source>
</evidence>
<dbReference type="InterPro" id="IPR014327">
    <property type="entry name" value="RNA_pol_sigma70_bacteroid"/>
</dbReference>
<evidence type="ECO:0000256" key="2">
    <source>
        <dbReference type="ARBA" id="ARBA00023015"/>
    </source>
</evidence>
<accession>A0A5M4B426</accession>
<dbReference type="PANTHER" id="PTHR43133">
    <property type="entry name" value="RNA POLYMERASE ECF-TYPE SIGMA FACTO"/>
    <property type="match status" value="1"/>
</dbReference>
<keyword evidence="7" id="KW-0240">DNA-directed RNA polymerase</keyword>
<dbReference type="GO" id="GO:0016987">
    <property type="term" value="F:sigma factor activity"/>
    <property type="evidence" value="ECO:0007669"/>
    <property type="project" value="UniProtKB-KW"/>
</dbReference>
<dbReference type="InterPro" id="IPR013324">
    <property type="entry name" value="RNA_pol_sigma_r3/r4-like"/>
</dbReference>
<evidence type="ECO:0000256" key="1">
    <source>
        <dbReference type="ARBA" id="ARBA00010641"/>
    </source>
</evidence>
<organism evidence="7 8">
    <name type="scientific">Prolixibacter bellariivorans</name>
    <dbReference type="NCBI Taxonomy" id="314319"/>
    <lineage>
        <taxon>Bacteria</taxon>
        <taxon>Pseudomonadati</taxon>
        <taxon>Bacteroidota</taxon>
        <taxon>Bacteroidia</taxon>
        <taxon>Marinilabiliales</taxon>
        <taxon>Prolixibacteraceae</taxon>
        <taxon>Prolixibacter</taxon>
    </lineage>
</organism>
<comment type="similarity">
    <text evidence="1">Belongs to the sigma-70 factor family. ECF subfamily.</text>
</comment>
<keyword evidence="4" id="KW-0804">Transcription</keyword>
<evidence type="ECO:0000313" key="8">
    <source>
        <dbReference type="Proteomes" id="UP000391834"/>
    </source>
</evidence>
<evidence type="ECO:0000259" key="6">
    <source>
        <dbReference type="Pfam" id="PF08281"/>
    </source>
</evidence>
<dbReference type="Gene3D" id="1.10.10.10">
    <property type="entry name" value="Winged helix-like DNA-binding domain superfamily/Winged helix DNA-binding domain"/>
    <property type="match status" value="1"/>
</dbReference>
<comment type="caution">
    <text evidence="7">The sequence shown here is derived from an EMBL/GenBank/DDBJ whole genome shotgun (WGS) entry which is preliminary data.</text>
</comment>
<reference evidence="7 8" key="1">
    <citation type="submission" date="2019-10" db="EMBL/GenBank/DDBJ databases">
        <title>Prolixibacter strains distinguished by the presence of nitrate reductase genes were adept at nitrate-dependent anaerobic corrosion of metallic iron and carbon steel.</title>
        <authorList>
            <person name="Iino T."/>
            <person name="Shono N."/>
            <person name="Ito K."/>
            <person name="Nakamura R."/>
            <person name="Sueoka K."/>
            <person name="Harayama S."/>
            <person name="Ohkuma M."/>
        </authorList>
    </citation>
    <scope>NUCLEOTIDE SEQUENCE [LARGE SCALE GENOMIC DNA]</scope>
    <source>
        <strain evidence="7 8">JCM 13498</strain>
    </source>
</reference>
<evidence type="ECO:0000313" key="7">
    <source>
        <dbReference type="EMBL" id="GET34905.1"/>
    </source>
</evidence>
<dbReference type="InterPro" id="IPR007627">
    <property type="entry name" value="RNA_pol_sigma70_r2"/>
</dbReference>
<name>A0A5M4B426_9BACT</name>
<dbReference type="RefSeq" id="WP_051568968.1">
    <property type="nucleotide sequence ID" value="NZ_BLAX01000001.1"/>
</dbReference>
<dbReference type="InterPro" id="IPR013325">
    <property type="entry name" value="RNA_pol_sigma_r2"/>
</dbReference>
<dbReference type="SUPFAM" id="SSF88659">
    <property type="entry name" value="Sigma3 and sigma4 domains of RNA polymerase sigma factors"/>
    <property type="match status" value="1"/>
</dbReference>
<dbReference type="OrthoDB" id="1493347at2"/>
<dbReference type="NCBIfam" id="TIGR02985">
    <property type="entry name" value="Sig70_bacteroi1"/>
    <property type="match status" value="1"/>
</dbReference>
<dbReference type="PANTHER" id="PTHR43133:SF46">
    <property type="entry name" value="RNA POLYMERASE SIGMA-70 FACTOR ECF SUBFAMILY"/>
    <property type="match status" value="1"/>
</dbReference>
<evidence type="ECO:0000256" key="4">
    <source>
        <dbReference type="ARBA" id="ARBA00023163"/>
    </source>
</evidence>
<dbReference type="GO" id="GO:0003677">
    <property type="term" value="F:DNA binding"/>
    <property type="evidence" value="ECO:0007669"/>
    <property type="project" value="InterPro"/>
</dbReference>
<proteinExistence type="inferred from homology"/>
<dbReference type="InterPro" id="IPR039425">
    <property type="entry name" value="RNA_pol_sigma-70-like"/>
</dbReference>
<dbReference type="NCBIfam" id="TIGR02937">
    <property type="entry name" value="sigma70-ECF"/>
    <property type="match status" value="1"/>
</dbReference>
<dbReference type="CDD" id="cd06171">
    <property type="entry name" value="Sigma70_r4"/>
    <property type="match status" value="1"/>
</dbReference>
<dbReference type="InterPro" id="IPR013249">
    <property type="entry name" value="RNA_pol_sigma70_r4_t2"/>
</dbReference>
<sequence length="199" mass="22964">MEATGTKWQTKSGFEILFRKHYSVLCAYAYGFVADYGLSEDIVQEVFFKLWTDKGRIAIETSVKAYLYQMVRNTSLNYLKHKNVIKQYEIANKDESNYIGESLDELLIGKELNAKIQAAIEKLPTERRKVFLLSRMDGLKYKEIAEKLNISIKTVENQMGKALSTLRTELAGESPLVLFALFYRARTINKQTLHNQKCE</sequence>
<keyword evidence="3" id="KW-0731">Sigma factor</keyword>
<dbReference type="GO" id="GO:0000428">
    <property type="term" value="C:DNA-directed RNA polymerase complex"/>
    <property type="evidence" value="ECO:0007669"/>
    <property type="project" value="UniProtKB-KW"/>
</dbReference>
<keyword evidence="8" id="KW-1185">Reference proteome</keyword>
<feature type="domain" description="RNA polymerase sigma factor 70 region 4 type 2" evidence="6">
    <location>
        <begin position="115"/>
        <end position="166"/>
    </location>
</feature>
<evidence type="ECO:0000256" key="3">
    <source>
        <dbReference type="ARBA" id="ARBA00023082"/>
    </source>
</evidence>
<dbReference type="Proteomes" id="UP000391834">
    <property type="component" value="Unassembled WGS sequence"/>
</dbReference>
<gene>
    <name evidence="7" type="ORF">PbJCM13498_37680</name>
</gene>
<feature type="domain" description="RNA polymerase sigma-70 region 2" evidence="5">
    <location>
        <begin position="17"/>
        <end position="82"/>
    </location>
</feature>
<dbReference type="GO" id="GO:0006352">
    <property type="term" value="P:DNA-templated transcription initiation"/>
    <property type="evidence" value="ECO:0007669"/>
    <property type="project" value="InterPro"/>
</dbReference>
<dbReference type="AlphaFoldDB" id="A0A5M4B426"/>